<gene>
    <name evidence="2" type="ORF">BF93_08620</name>
</gene>
<dbReference type="eggNOG" id="COG5617">
    <property type="taxonomic scope" value="Bacteria"/>
</dbReference>
<dbReference type="STRING" id="396014.BF93_08620"/>
<feature type="transmembrane region" description="Helical" evidence="1">
    <location>
        <begin position="61"/>
        <end position="80"/>
    </location>
</feature>
<proteinExistence type="predicted"/>
<keyword evidence="1" id="KW-0472">Membrane</keyword>
<feature type="transmembrane region" description="Helical" evidence="1">
    <location>
        <begin position="253"/>
        <end position="273"/>
    </location>
</feature>
<keyword evidence="1" id="KW-1133">Transmembrane helix</keyword>
<organism evidence="2 3">
    <name type="scientific">Brachybacterium phenoliresistens</name>
    <dbReference type="NCBI Taxonomy" id="396014"/>
    <lineage>
        <taxon>Bacteria</taxon>
        <taxon>Bacillati</taxon>
        <taxon>Actinomycetota</taxon>
        <taxon>Actinomycetes</taxon>
        <taxon>Micrococcales</taxon>
        <taxon>Dermabacteraceae</taxon>
        <taxon>Brachybacterium</taxon>
    </lineage>
</organism>
<feature type="transmembrane region" description="Helical" evidence="1">
    <location>
        <begin position="339"/>
        <end position="358"/>
    </location>
</feature>
<evidence type="ECO:0000313" key="3">
    <source>
        <dbReference type="Proteomes" id="UP000023067"/>
    </source>
</evidence>
<feature type="transmembrane region" description="Helical" evidence="1">
    <location>
        <begin position="304"/>
        <end position="327"/>
    </location>
</feature>
<dbReference type="Proteomes" id="UP000023067">
    <property type="component" value="Unassembled WGS sequence"/>
</dbReference>
<feature type="transmembrane region" description="Helical" evidence="1">
    <location>
        <begin position="280"/>
        <end position="298"/>
    </location>
</feature>
<dbReference type="AlphaFoldDB" id="Z9JNK1"/>
<dbReference type="EMBL" id="JDYK01000021">
    <property type="protein sequence ID" value="EWS79985.1"/>
    <property type="molecule type" value="Genomic_DNA"/>
</dbReference>
<sequence length="711" mass="73765">MILVLATAAAALASLAVLALPGLPLALGLRMHPLARAAVLTPLSIAVVTVAAEGCALIGLPWNPLAPLLLGLLVGVPLLWRRRTELRGLLPAARDRLRASATAGVIAAGVLLGGTVTLVRALVMMGSIDAVSQTYDAVFHLNAVRWVLDTGSASAWNVSTMTAMPGADGTFYPSAWHQLASLVVMLSGGDIVLGSNVLMLVLAVLVWPLGLVALVRLCTSSGRLGLFLAGALSGISSAFPLMLMSWGIVWPNFLSTVLLPPLILLGAHLVGLVPEARERIALGPLLGLLALSGLALALSHPQGVFAALLLAVPAAAWAAGAHLVALRRSAAPEPARRGLLVRALAVLVLLTAIAVVIWPRLRPSQSSAVWGPYTDHAWSFLEAISLAGTGGLPVVVVGLAMAAAIVGVLLRGQGRWLLPAFAVSSAVFMVSASVWDLDLRYAITGNWYSDTYRIAAIPVAAGVPILALGLDSLAGLLTGRLRPGAASAAAAGAGAAAAPREQVVRIGPRVLTRGRHERAAAETPVPPSPRRPAPVRPALALAAVLAVLAGTALASLGPAGRFAHDQAALNWTRYDLLTPDEKALLELVPDYVPEDAVIAVNPWNGGALAYAISDRQVLSRFMGFEAPEEVHLLNRALDEADEDPEVCEAAHELNVEYALDFGPRELFGRRATYVGLNEISTGGAAEVVAQVGEAKLLRIKPCTGTDGSMLG</sequence>
<evidence type="ECO:0000256" key="1">
    <source>
        <dbReference type="SAM" id="Phobius"/>
    </source>
</evidence>
<reference evidence="2 3" key="1">
    <citation type="submission" date="2014-02" db="EMBL/GenBank/DDBJ databases">
        <title>Genome sequence of Brachybacterium phenoliresistens strain W13A50.</title>
        <authorList>
            <person name="Wang X."/>
        </authorList>
    </citation>
    <scope>NUCLEOTIDE SEQUENCE [LARGE SCALE GENOMIC DNA]</scope>
    <source>
        <strain evidence="2 3">W13A50</strain>
    </source>
</reference>
<feature type="transmembrane region" description="Helical" evidence="1">
    <location>
        <begin position="191"/>
        <end position="214"/>
    </location>
</feature>
<feature type="transmembrane region" description="Helical" evidence="1">
    <location>
        <begin position="101"/>
        <end position="123"/>
    </location>
</feature>
<feature type="transmembrane region" description="Helical" evidence="1">
    <location>
        <begin position="538"/>
        <end position="557"/>
    </location>
</feature>
<keyword evidence="3" id="KW-1185">Reference proteome</keyword>
<dbReference type="HOGENOM" id="CLU_017691_2_0_11"/>
<name>Z9JNK1_9MICO</name>
<feature type="transmembrane region" description="Helical" evidence="1">
    <location>
        <begin position="455"/>
        <end position="477"/>
    </location>
</feature>
<dbReference type="PATRIC" id="fig|396014.3.peg.3223"/>
<accession>Z9JNK1</accession>
<feature type="transmembrane region" description="Helical" evidence="1">
    <location>
        <begin position="416"/>
        <end position="435"/>
    </location>
</feature>
<keyword evidence="1" id="KW-0812">Transmembrane</keyword>
<dbReference type="RefSeq" id="WP_051487096.1">
    <property type="nucleotide sequence ID" value="NZ_KK070004.1"/>
</dbReference>
<dbReference type="InterPro" id="IPR046671">
    <property type="entry name" value="DUF6541"/>
</dbReference>
<comment type="caution">
    <text evidence="2">The sequence shown here is derived from an EMBL/GenBank/DDBJ whole genome shotgun (WGS) entry which is preliminary data.</text>
</comment>
<dbReference type="Pfam" id="PF20176">
    <property type="entry name" value="DUF6541"/>
    <property type="match status" value="1"/>
</dbReference>
<evidence type="ECO:0000313" key="2">
    <source>
        <dbReference type="EMBL" id="EWS79985.1"/>
    </source>
</evidence>
<protein>
    <submittedName>
        <fullName evidence="2">Uncharacterized protein</fullName>
    </submittedName>
</protein>
<feature type="transmembrane region" description="Helical" evidence="1">
    <location>
        <begin position="226"/>
        <end position="247"/>
    </location>
</feature>
<feature type="transmembrane region" description="Helical" evidence="1">
    <location>
        <begin position="378"/>
        <end position="409"/>
    </location>
</feature>